<dbReference type="Proteomes" id="UP000223527">
    <property type="component" value="Unassembled WGS sequence"/>
</dbReference>
<name>A0A2C7A7S9_9PROT</name>
<protein>
    <submittedName>
        <fullName evidence="3">ABC transporter substrate-binding protein</fullName>
    </submittedName>
</protein>
<dbReference type="GO" id="GO:0042597">
    <property type="term" value="C:periplasmic space"/>
    <property type="evidence" value="ECO:0007669"/>
    <property type="project" value="UniProtKB-SubCell"/>
</dbReference>
<dbReference type="InterPro" id="IPR006059">
    <property type="entry name" value="SBP"/>
</dbReference>
<accession>A0A2C7A7S9</accession>
<proteinExistence type="inferred from homology"/>
<evidence type="ECO:0000256" key="1">
    <source>
        <dbReference type="ARBA" id="ARBA00004418"/>
    </source>
</evidence>
<gene>
    <name evidence="3" type="ORF">CR162_15715</name>
</gene>
<evidence type="ECO:0000313" key="4">
    <source>
        <dbReference type="Proteomes" id="UP000223527"/>
    </source>
</evidence>
<comment type="caution">
    <text evidence="3">The sequence shown here is derived from an EMBL/GenBank/DDBJ whole genome shotgun (WGS) entry which is preliminary data.</text>
</comment>
<dbReference type="AlphaFoldDB" id="A0A2C7A7S9"/>
<organism evidence="3 4">
    <name type="scientific">Teichococcus rhizosphaerae</name>
    <dbReference type="NCBI Taxonomy" id="1335062"/>
    <lineage>
        <taxon>Bacteria</taxon>
        <taxon>Pseudomonadati</taxon>
        <taxon>Pseudomonadota</taxon>
        <taxon>Alphaproteobacteria</taxon>
        <taxon>Acetobacterales</taxon>
        <taxon>Roseomonadaceae</taxon>
        <taxon>Roseomonas</taxon>
    </lineage>
</organism>
<dbReference type="SUPFAM" id="SSF53850">
    <property type="entry name" value="Periplasmic binding protein-like II"/>
    <property type="match status" value="1"/>
</dbReference>
<keyword evidence="4" id="KW-1185">Reference proteome</keyword>
<dbReference type="Gene3D" id="3.40.190.10">
    <property type="entry name" value="Periplasmic binding protein-like II"/>
    <property type="match status" value="1"/>
</dbReference>
<comment type="similarity">
    <text evidence="2">Belongs to the bacterial solute-binding protein 1 family.</text>
</comment>
<dbReference type="RefSeq" id="WP_099096481.1">
    <property type="nucleotide sequence ID" value="NZ_PDNU01000032.1"/>
</dbReference>
<dbReference type="EMBL" id="PDNU01000032">
    <property type="protein sequence ID" value="PHK94049.1"/>
    <property type="molecule type" value="Genomic_DNA"/>
</dbReference>
<dbReference type="PANTHER" id="PTHR43649">
    <property type="entry name" value="ARABINOSE-BINDING PROTEIN-RELATED"/>
    <property type="match status" value="1"/>
</dbReference>
<dbReference type="InterPro" id="IPR050490">
    <property type="entry name" value="Bact_solute-bd_prot1"/>
</dbReference>
<dbReference type="Pfam" id="PF01547">
    <property type="entry name" value="SBP_bac_1"/>
    <property type="match status" value="1"/>
</dbReference>
<evidence type="ECO:0000256" key="2">
    <source>
        <dbReference type="ARBA" id="ARBA00008520"/>
    </source>
</evidence>
<evidence type="ECO:0000313" key="3">
    <source>
        <dbReference type="EMBL" id="PHK94049.1"/>
    </source>
</evidence>
<dbReference type="PROSITE" id="PS51318">
    <property type="entry name" value="TAT"/>
    <property type="match status" value="1"/>
</dbReference>
<dbReference type="OrthoDB" id="8133706at2"/>
<sequence>MEGNGISRRGVLRAGALGVAASTLPLVNVHGQSSGGRLALGLWDHWVPAGNDEMRRIVMDWGQKNRVEIQLDFITSVGNKNLLTIAAESQARQGHDMLSFPTWEVHAKADQLEPMDDIMGRLGEKYGALNPIVEYLAKVEGKWRAVPAISGSQNKPALGRMDLLKQHAGIDIQQMFPANANPGSAAGNWNWDTFLKAAEASHKAGFSFGLPIGQFTDATDWIGSLFRSFGAELVNGKGDITAKSDNVRKVLEYAKQLCAFLPGDVFSWDDASNNRALISGKSALIFNPPSAWAVAKRDAPQVAEQCWSFPAPAGAQGRFTPYLPYFWGVWSFSRNKGAAKALVEYLSQREQAELMVKASNGYDIPPFTSMTDFKTWETEGPPPGVVFNYPVKPHHNAQQFIACYPAPPEIAVQMYNQGIQAKMIARVVQNNETPDRAIAWAEREIEGFKRG</sequence>
<comment type="subcellular location">
    <subcellularLocation>
        <location evidence="1">Periplasm</location>
    </subcellularLocation>
</comment>
<dbReference type="InterPro" id="IPR006311">
    <property type="entry name" value="TAT_signal"/>
</dbReference>
<reference evidence="3 4" key="1">
    <citation type="submission" date="2017-10" db="EMBL/GenBank/DDBJ databases">
        <authorList>
            <person name="Banno H."/>
            <person name="Chua N.-H."/>
        </authorList>
    </citation>
    <scope>NUCLEOTIDE SEQUENCE [LARGE SCALE GENOMIC DNA]</scope>
    <source>
        <strain evidence="3 4">YW11</strain>
    </source>
</reference>
<dbReference type="PANTHER" id="PTHR43649:SF30">
    <property type="entry name" value="ABC TRANSPORTER SUBSTRATE-BINDING PROTEIN"/>
    <property type="match status" value="1"/>
</dbReference>